<dbReference type="EC" id="1.8.4.11" evidence="5"/>
<name>M5AEU8_LEVBR</name>
<dbReference type="AlphaFoldDB" id="M5AEU8"/>
<evidence type="ECO:0000259" key="6">
    <source>
        <dbReference type="Pfam" id="PF01625"/>
    </source>
</evidence>
<dbReference type="HAMAP" id="MF_01401">
    <property type="entry name" value="MsrA"/>
    <property type="match status" value="1"/>
</dbReference>
<feature type="active site" evidence="5">
    <location>
        <position position="16"/>
    </location>
</feature>
<dbReference type="Pfam" id="PF01625">
    <property type="entry name" value="PMSR"/>
    <property type="match status" value="1"/>
</dbReference>
<evidence type="ECO:0000256" key="4">
    <source>
        <dbReference type="ARBA" id="ARBA00048782"/>
    </source>
</evidence>
<accession>M5AEU8</accession>
<gene>
    <name evidence="5" type="primary">msrA</name>
    <name evidence="7" type="ORF">LVISKB_1242</name>
</gene>
<evidence type="ECO:0000313" key="8">
    <source>
        <dbReference type="Proteomes" id="UP000012042"/>
    </source>
</evidence>
<dbReference type="PANTHER" id="PTHR43774">
    <property type="entry name" value="PEPTIDE METHIONINE SULFOXIDE REDUCTASE"/>
    <property type="match status" value="1"/>
</dbReference>
<protein>
    <recommendedName>
        <fullName evidence="5">Peptide methionine sulfoxide reductase MsrA</fullName>
        <shortName evidence="5">Protein-methionine-S-oxide reductase</shortName>
        <ecNumber evidence="5">1.8.4.11</ecNumber>
    </recommendedName>
    <alternativeName>
        <fullName evidence="5">Peptide-methionine (S)-S-oxide reductase</fullName>
        <shortName evidence="5">Peptide Met(O) reductase</shortName>
    </alternativeName>
</protein>
<dbReference type="PATRIC" id="fig|1001583.3.peg.1229"/>
<dbReference type="HOGENOM" id="CLU_031040_10_1_9"/>
<dbReference type="EMBL" id="AP012167">
    <property type="protein sequence ID" value="BAN06877.1"/>
    <property type="molecule type" value="Genomic_DNA"/>
</dbReference>
<evidence type="ECO:0000256" key="5">
    <source>
        <dbReference type="HAMAP-Rule" id="MF_01401"/>
    </source>
</evidence>
<dbReference type="PANTHER" id="PTHR43774:SF1">
    <property type="entry name" value="PEPTIDE METHIONINE SULFOXIDE REDUCTASE MSRA 2"/>
    <property type="match status" value="1"/>
</dbReference>
<dbReference type="NCBIfam" id="TIGR00401">
    <property type="entry name" value="msrA"/>
    <property type="match status" value="1"/>
</dbReference>
<keyword evidence="2 5" id="KW-0560">Oxidoreductase</keyword>
<comment type="function">
    <text evidence="5">Has an important function as a repair enzyme for proteins that have been inactivated by oxidation. Catalyzes the reversible oxidation-reduction of methionine sulfoxide in proteins to methionine.</text>
</comment>
<dbReference type="Proteomes" id="UP000012042">
    <property type="component" value="Chromosome"/>
</dbReference>
<dbReference type="KEGG" id="lbk:LVISKB_1242"/>
<comment type="catalytic activity">
    <reaction evidence="4 5">
        <text>[thioredoxin]-disulfide + L-methionine + H2O = L-methionine (S)-S-oxide + [thioredoxin]-dithiol</text>
        <dbReference type="Rhea" id="RHEA:19993"/>
        <dbReference type="Rhea" id="RHEA-COMP:10698"/>
        <dbReference type="Rhea" id="RHEA-COMP:10700"/>
        <dbReference type="ChEBI" id="CHEBI:15377"/>
        <dbReference type="ChEBI" id="CHEBI:29950"/>
        <dbReference type="ChEBI" id="CHEBI:50058"/>
        <dbReference type="ChEBI" id="CHEBI:57844"/>
        <dbReference type="ChEBI" id="CHEBI:58772"/>
        <dbReference type="EC" id="1.8.4.11"/>
    </reaction>
</comment>
<dbReference type="GO" id="GO:0008113">
    <property type="term" value="F:peptide-methionine (S)-S-oxide reductase activity"/>
    <property type="evidence" value="ECO:0007669"/>
    <property type="project" value="UniProtKB-UniRule"/>
</dbReference>
<dbReference type="InterPro" id="IPR002569">
    <property type="entry name" value="Met_Sox_Rdtase_MsrA_dom"/>
</dbReference>
<feature type="domain" description="Peptide methionine sulphoxide reductase MsrA" evidence="6">
    <location>
        <begin position="9"/>
        <end position="159"/>
    </location>
</feature>
<dbReference type="Gene3D" id="3.30.1060.10">
    <property type="entry name" value="Peptide methionine sulphoxide reductase MsrA"/>
    <property type="match status" value="1"/>
</dbReference>
<evidence type="ECO:0000256" key="3">
    <source>
        <dbReference type="ARBA" id="ARBA00047806"/>
    </source>
</evidence>
<dbReference type="SUPFAM" id="SSF55068">
    <property type="entry name" value="Peptide methionine sulfoxide reductase"/>
    <property type="match status" value="1"/>
</dbReference>
<dbReference type="InterPro" id="IPR036509">
    <property type="entry name" value="Met_Sox_Rdtase_MsrA_sf"/>
</dbReference>
<proteinExistence type="inferred from homology"/>
<evidence type="ECO:0000256" key="2">
    <source>
        <dbReference type="ARBA" id="ARBA00023002"/>
    </source>
</evidence>
<evidence type="ECO:0000256" key="1">
    <source>
        <dbReference type="ARBA" id="ARBA00005591"/>
    </source>
</evidence>
<sequence>MIMMSEIETATFAGGCFWCMVRPFDTLPGIKRVLSGYTGGTVTNPTYEQVKSQTTGHTEAVKIWFDPAVVSYQQLVELYWQQTDPTDAAGQFQDRGSNYRPVIFVNSRQQAEIAVASRAALQAREQFDQPIVTQIQVVQPFFVAEERHQQFYRKNPERFDQEEAGGRATFIARHWQEN</sequence>
<reference evidence="7 8" key="1">
    <citation type="journal article" date="2013" name="PLoS ONE">
        <title>Genomic Analysis by Deep Sequencing of the Probiotic Lactobacillus brevis KB290 Harboring Nine Plasmids Reveals Genomic Stability.</title>
        <authorList>
            <person name="Fukao M."/>
            <person name="Oshima K."/>
            <person name="Morita H."/>
            <person name="Toh H."/>
            <person name="Suda W."/>
            <person name="Kim S.W."/>
            <person name="Suzuki S."/>
            <person name="Yakabe T."/>
            <person name="Hattori M."/>
            <person name="Yajima N."/>
        </authorList>
    </citation>
    <scope>NUCLEOTIDE SEQUENCE [LARGE SCALE GENOMIC DNA]</scope>
    <source>
        <strain evidence="7 8">KB290</strain>
    </source>
</reference>
<organism evidence="7 8">
    <name type="scientific">Levilactobacillus brevis KB290</name>
    <dbReference type="NCBI Taxonomy" id="1001583"/>
    <lineage>
        <taxon>Bacteria</taxon>
        <taxon>Bacillati</taxon>
        <taxon>Bacillota</taxon>
        <taxon>Bacilli</taxon>
        <taxon>Lactobacillales</taxon>
        <taxon>Lactobacillaceae</taxon>
        <taxon>Levilactobacillus</taxon>
    </lineage>
</organism>
<dbReference type="GO" id="GO:0033744">
    <property type="term" value="F:L-methionine:thioredoxin-disulfide S-oxidoreductase activity"/>
    <property type="evidence" value="ECO:0007669"/>
    <property type="project" value="RHEA"/>
</dbReference>
<evidence type="ECO:0000313" key="7">
    <source>
        <dbReference type="EMBL" id="BAN06877.1"/>
    </source>
</evidence>
<comment type="catalytic activity">
    <reaction evidence="3 5">
        <text>L-methionyl-[protein] + [thioredoxin]-disulfide + H2O = L-methionyl-(S)-S-oxide-[protein] + [thioredoxin]-dithiol</text>
        <dbReference type="Rhea" id="RHEA:14217"/>
        <dbReference type="Rhea" id="RHEA-COMP:10698"/>
        <dbReference type="Rhea" id="RHEA-COMP:10700"/>
        <dbReference type="Rhea" id="RHEA-COMP:12313"/>
        <dbReference type="Rhea" id="RHEA-COMP:12315"/>
        <dbReference type="ChEBI" id="CHEBI:15377"/>
        <dbReference type="ChEBI" id="CHEBI:16044"/>
        <dbReference type="ChEBI" id="CHEBI:29950"/>
        <dbReference type="ChEBI" id="CHEBI:44120"/>
        <dbReference type="ChEBI" id="CHEBI:50058"/>
        <dbReference type="EC" id="1.8.4.11"/>
    </reaction>
</comment>
<comment type="similarity">
    <text evidence="1 5">Belongs to the MsrA Met sulfoxide reductase family.</text>
</comment>